<evidence type="ECO:0000256" key="3">
    <source>
        <dbReference type="ARBA" id="ARBA00023027"/>
    </source>
</evidence>
<dbReference type="OrthoDB" id="256869at2"/>
<reference evidence="6 7" key="1">
    <citation type="submission" date="2018-09" db="EMBL/GenBank/DDBJ databases">
        <title>Novel species of Cryobacterium.</title>
        <authorList>
            <person name="Liu Q."/>
            <person name="Xin Y.-H."/>
        </authorList>
    </citation>
    <scope>NUCLEOTIDE SEQUENCE [LARGE SCALE GENOMIC DNA]</scope>
    <source>
        <strain evidence="6 7">Hh39</strain>
    </source>
</reference>
<protein>
    <submittedName>
        <fullName evidence="6">Dehydrogenase</fullName>
    </submittedName>
</protein>
<sequence length="341" mass="36177">MRFVVLGAGRIGLAHVNTLMHQDGVDDLFIADLDPARAEAAAASVPGASFGSIDSAFASNPDGIVIAAPTAVHAELILRSVRAGIPTFCEKPLAESLSSTLAVVEEVERHDVAVQIGFQRRFDAGYAEARRALAAGEIGELRRMHLVTCDPTPPPAEYVPVSGGLYRDCHIHDFDILRWVTGREVASVFATGRNRGADYFAAAGDIDESATILTLDDGTLVTLQGSRYNGAGYDVRMELAGTIGNRTVGLDERMPLTSTEPGITFPTGSPWPTFQDRFADAYSAELAAFVAVAAGTASSRCTPRDALEALYIAEAASLSRVQGRVVRLDEVQASALVEARA</sequence>
<dbReference type="InterPro" id="IPR000683">
    <property type="entry name" value="Gfo/Idh/MocA-like_OxRdtase_N"/>
</dbReference>
<comment type="caution">
    <text evidence="6">The sequence shown here is derived from an EMBL/GenBank/DDBJ whole genome shotgun (WGS) entry which is preliminary data.</text>
</comment>
<feature type="domain" description="GFO/IDH/MocA-like oxidoreductase" evidence="5">
    <location>
        <begin position="126"/>
        <end position="244"/>
    </location>
</feature>
<dbReference type="Pfam" id="PF22725">
    <property type="entry name" value="GFO_IDH_MocA_C3"/>
    <property type="match status" value="1"/>
</dbReference>
<proteinExistence type="inferred from homology"/>
<evidence type="ECO:0000256" key="2">
    <source>
        <dbReference type="ARBA" id="ARBA00023002"/>
    </source>
</evidence>
<feature type="domain" description="Gfo/Idh/MocA-like oxidoreductase N-terminal" evidence="4">
    <location>
        <begin position="1"/>
        <end position="118"/>
    </location>
</feature>
<dbReference type="InterPro" id="IPR036291">
    <property type="entry name" value="NAD(P)-bd_dom_sf"/>
</dbReference>
<evidence type="ECO:0000313" key="7">
    <source>
        <dbReference type="Proteomes" id="UP000272015"/>
    </source>
</evidence>
<dbReference type="Pfam" id="PF01408">
    <property type="entry name" value="GFO_IDH_MocA"/>
    <property type="match status" value="1"/>
</dbReference>
<organism evidence="6 7">
    <name type="scientific">Cryobacterium melibiosiphilum</name>
    <dbReference type="NCBI Taxonomy" id="995039"/>
    <lineage>
        <taxon>Bacteria</taxon>
        <taxon>Bacillati</taxon>
        <taxon>Actinomycetota</taxon>
        <taxon>Actinomycetes</taxon>
        <taxon>Micrococcales</taxon>
        <taxon>Microbacteriaceae</taxon>
        <taxon>Cryobacterium</taxon>
    </lineage>
</organism>
<keyword evidence="7" id="KW-1185">Reference proteome</keyword>
<dbReference type="PANTHER" id="PTHR42840:SF3">
    <property type="entry name" value="BINDING ROSSMANN FOLD OXIDOREDUCTASE, PUTATIVE (AFU_ORTHOLOGUE AFUA_2G10240)-RELATED"/>
    <property type="match status" value="1"/>
</dbReference>
<gene>
    <name evidence="6" type="ORF">D6T64_08525</name>
</gene>
<dbReference type="SUPFAM" id="SSF51735">
    <property type="entry name" value="NAD(P)-binding Rossmann-fold domains"/>
    <property type="match status" value="1"/>
</dbReference>
<comment type="similarity">
    <text evidence="1">Belongs to the Gfo/Idh/MocA family.</text>
</comment>
<accession>A0A3A5MPC4</accession>
<dbReference type="GO" id="GO:0000166">
    <property type="term" value="F:nucleotide binding"/>
    <property type="evidence" value="ECO:0007669"/>
    <property type="project" value="InterPro"/>
</dbReference>
<evidence type="ECO:0000259" key="5">
    <source>
        <dbReference type="Pfam" id="PF22725"/>
    </source>
</evidence>
<dbReference type="GO" id="GO:0016491">
    <property type="term" value="F:oxidoreductase activity"/>
    <property type="evidence" value="ECO:0007669"/>
    <property type="project" value="UniProtKB-KW"/>
</dbReference>
<dbReference type="Gene3D" id="3.40.50.720">
    <property type="entry name" value="NAD(P)-binding Rossmann-like Domain"/>
    <property type="match status" value="1"/>
</dbReference>
<name>A0A3A5MPC4_9MICO</name>
<keyword evidence="2" id="KW-0560">Oxidoreductase</keyword>
<evidence type="ECO:0000256" key="1">
    <source>
        <dbReference type="ARBA" id="ARBA00010928"/>
    </source>
</evidence>
<dbReference type="PANTHER" id="PTHR42840">
    <property type="entry name" value="NAD(P)-BINDING ROSSMANN-FOLD SUPERFAMILY PROTEIN-RELATED"/>
    <property type="match status" value="1"/>
</dbReference>
<dbReference type="Gene3D" id="3.30.360.10">
    <property type="entry name" value="Dihydrodipicolinate Reductase, domain 2"/>
    <property type="match status" value="1"/>
</dbReference>
<evidence type="ECO:0000259" key="4">
    <source>
        <dbReference type="Pfam" id="PF01408"/>
    </source>
</evidence>
<dbReference type="AlphaFoldDB" id="A0A3A5MPC4"/>
<dbReference type="InterPro" id="IPR055170">
    <property type="entry name" value="GFO_IDH_MocA-like_dom"/>
</dbReference>
<evidence type="ECO:0000313" key="6">
    <source>
        <dbReference type="EMBL" id="RJT88998.1"/>
    </source>
</evidence>
<dbReference type="EMBL" id="QZVS01000078">
    <property type="protein sequence ID" value="RJT88998.1"/>
    <property type="molecule type" value="Genomic_DNA"/>
</dbReference>
<keyword evidence="3" id="KW-0520">NAD</keyword>
<dbReference type="RefSeq" id="WP_119974207.1">
    <property type="nucleotide sequence ID" value="NZ_JBHSQA010000016.1"/>
</dbReference>
<dbReference type="SUPFAM" id="SSF55347">
    <property type="entry name" value="Glyceraldehyde-3-phosphate dehydrogenase-like, C-terminal domain"/>
    <property type="match status" value="1"/>
</dbReference>
<dbReference type="Proteomes" id="UP000272015">
    <property type="component" value="Unassembled WGS sequence"/>
</dbReference>